<feature type="transmembrane region" description="Helical" evidence="1">
    <location>
        <begin position="117"/>
        <end position="136"/>
    </location>
</feature>
<sequence>MLLWRAKGGVLEPSNAFRRRLNLIHDDVNMSSPLLVRLCPAVCARRSPLLFRIRMVQALQALWFQIWLFGLASYIQATRRTRGRWARHADAFAIGKDSAELKTGGLSACRRRTHMRTINWVVVVVPGEVVFVVWAVQAHVGIQFHATDALETC</sequence>
<evidence type="ECO:0000256" key="1">
    <source>
        <dbReference type="SAM" id="Phobius"/>
    </source>
</evidence>
<protein>
    <submittedName>
        <fullName evidence="2">Uncharacterized protein</fullName>
    </submittedName>
</protein>
<keyword evidence="1" id="KW-0472">Membrane</keyword>
<name>A0A8S1JA12_9CHLO</name>
<keyword evidence="1" id="KW-1133">Transmembrane helix</keyword>
<reference evidence="2" key="1">
    <citation type="submission" date="2020-12" db="EMBL/GenBank/DDBJ databases">
        <authorList>
            <person name="Iha C."/>
        </authorList>
    </citation>
    <scope>NUCLEOTIDE SEQUENCE</scope>
</reference>
<keyword evidence="3" id="KW-1185">Reference proteome</keyword>
<proteinExistence type="predicted"/>
<comment type="caution">
    <text evidence="2">The sequence shown here is derived from an EMBL/GenBank/DDBJ whole genome shotgun (WGS) entry which is preliminary data.</text>
</comment>
<dbReference type="Proteomes" id="UP000708148">
    <property type="component" value="Unassembled WGS sequence"/>
</dbReference>
<evidence type="ECO:0000313" key="3">
    <source>
        <dbReference type="Proteomes" id="UP000708148"/>
    </source>
</evidence>
<accession>A0A8S1JA12</accession>
<keyword evidence="1" id="KW-0812">Transmembrane</keyword>
<dbReference type="AlphaFoldDB" id="A0A8S1JA12"/>
<feature type="transmembrane region" description="Helical" evidence="1">
    <location>
        <begin position="55"/>
        <end position="75"/>
    </location>
</feature>
<organism evidence="2 3">
    <name type="scientific">Ostreobium quekettii</name>
    <dbReference type="NCBI Taxonomy" id="121088"/>
    <lineage>
        <taxon>Eukaryota</taxon>
        <taxon>Viridiplantae</taxon>
        <taxon>Chlorophyta</taxon>
        <taxon>core chlorophytes</taxon>
        <taxon>Ulvophyceae</taxon>
        <taxon>TCBD clade</taxon>
        <taxon>Bryopsidales</taxon>
        <taxon>Ostreobineae</taxon>
        <taxon>Ostreobiaceae</taxon>
        <taxon>Ostreobium</taxon>
    </lineage>
</organism>
<evidence type="ECO:0000313" key="2">
    <source>
        <dbReference type="EMBL" id="CAD7704656.1"/>
    </source>
</evidence>
<gene>
    <name evidence="2" type="ORF">OSTQU699_LOCUS10011</name>
</gene>
<dbReference type="EMBL" id="CAJHUC010002940">
    <property type="protein sequence ID" value="CAD7704656.1"/>
    <property type="molecule type" value="Genomic_DNA"/>
</dbReference>